<feature type="non-terminal residue" evidence="2">
    <location>
        <position position="1"/>
    </location>
</feature>
<evidence type="ECO:0000313" key="2">
    <source>
        <dbReference type="EMBL" id="KIM50914.1"/>
    </source>
</evidence>
<reference evidence="3" key="2">
    <citation type="submission" date="2015-01" db="EMBL/GenBank/DDBJ databases">
        <title>Evolutionary Origins and Diversification of the Mycorrhizal Mutualists.</title>
        <authorList>
            <consortium name="DOE Joint Genome Institute"/>
            <consortium name="Mycorrhizal Genomics Consortium"/>
            <person name="Kohler A."/>
            <person name="Kuo A."/>
            <person name="Nagy L.G."/>
            <person name="Floudas D."/>
            <person name="Copeland A."/>
            <person name="Barry K.W."/>
            <person name="Cichocki N."/>
            <person name="Veneault-Fourrey C."/>
            <person name="LaButti K."/>
            <person name="Lindquist E.A."/>
            <person name="Lipzen A."/>
            <person name="Lundell T."/>
            <person name="Morin E."/>
            <person name="Murat C."/>
            <person name="Riley R."/>
            <person name="Ohm R."/>
            <person name="Sun H."/>
            <person name="Tunlid A."/>
            <person name="Henrissat B."/>
            <person name="Grigoriev I.V."/>
            <person name="Hibbett D.S."/>
            <person name="Martin F."/>
        </authorList>
    </citation>
    <scope>NUCLEOTIDE SEQUENCE [LARGE SCALE GENOMIC DNA]</scope>
    <source>
        <strain evidence="3">Foug A</strain>
    </source>
</reference>
<proteinExistence type="predicted"/>
<organism evidence="2 3">
    <name type="scientific">Scleroderma citrinum Foug A</name>
    <dbReference type="NCBI Taxonomy" id="1036808"/>
    <lineage>
        <taxon>Eukaryota</taxon>
        <taxon>Fungi</taxon>
        <taxon>Dikarya</taxon>
        <taxon>Basidiomycota</taxon>
        <taxon>Agaricomycotina</taxon>
        <taxon>Agaricomycetes</taxon>
        <taxon>Agaricomycetidae</taxon>
        <taxon>Boletales</taxon>
        <taxon>Sclerodermatineae</taxon>
        <taxon>Sclerodermataceae</taxon>
        <taxon>Scleroderma</taxon>
    </lineage>
</organism>
<gene>
    <name evidence="2" type="ORF">SCLCIDRAFT_1225018</name>
</gene>
<keyword evidence="3" id="KW-1185">Reference proteome</keyword>
<dbReference type="HOGENOM" id="CLU_2997791_0_0_1"/>
<evidence type="ECO:0000313" key="3">
    <source>
        <dbReference type="Proteomes" id="UP000053989"/>
    </source>
</evidence>
<keyword evidence="1" id="KW-0472">Membrane</keyword>
<keyword evidence="1" id="KW-0812">Transmembrane</keyword>
<sequence length="57" mass="6142">MASNSEVPADLKALAAKVRAPSPPQLNIRITQIFIVFGVALGPYLHRRHAEMACSLA</sequence>
<dbReference type="AlphaFoldDB" id="A0A0C3D3B7"/>
<accession>A0A0C3D3B7</accession>
<name>A0A0C3D3B7_9AGAM</name>
<feature type="transmembrane region" description="Helical" evidence="1">
    <location>
        <begin position="26"/>
        <end position="45"/>
    </location>
</feature>
<dbReference type="EMBL" id="KN822310">
    <property type="protein sequence ID" value="KIM50914.1"/>
    <property type="molecule type" value="Genomic_DNA"/>
</dbReference>
<reference evidence="2 3" key="1">
    <citation type="submission" date="2014-04" db="EMBL/GenBank/DDBJ databases">
        <authorList>
            <consortium name="DOE Joint Genome Institute"/>
            <person name="Kuo A."/>
            <person name="Kohler A."/>
            <person name="Nagy L.G."/>
            <person name="Floudas D."/>
            <person name="Copeland A."/>
            <person name="Barry K.W."/>
            <person name="Cichocki N."/>
            <person name="Veneault-Fourrey C."/>
            <person name="LaButti K."/>
            <person name="Lindquist E.A."/>
            <person name="Lipzen A."/>
            <person name="Lundell T."/>
            <person name="Morin E."/>
            <person name="Murat C."/>
            <person name="Sun H."/>
            <person name="Tunlid A."/>
            <person name="Henrissat B."/>
            <person name="Grigoriev I.V."/>
            <person name="Hibbett D.S."/>
            <person name="Martin F."/>
            <person name="Nordberg H.P."/>
            <person name="Cantor M.N."/>
            <person name="Hua S.X."/>
        </authorList>
    </citation>
    <scope>NUCLEOTIDE SEQUENCE [LARGE SCALE GENOMIC DNA]</scope>
    <source>
        <strain evidence="2 3">Foug A</strain>
    </source>
</reference>
<keyword evidence="1" id="KW-1133">Transmembrane helix</keyword>
<dbReference type="InParanoid" id="A0A0C3D3B7"/>
<dbReference type="Proteomes" id="UP000053989">
    <property type="component" value="Unassembled WGS sequence"/>
</dbReference>
<evidence type="ECO:0000256" key="1">
    <source>
        <dbReference type="SAM" id="Phobius"/>
    </source>
</evidence>
<protein>
    <submittedName>
        <fullName evidence="2">Uncharacterized protein</fullName>
    </submittedName>
</protein>